<dbReference type="EMBL" id="JACHLK010000001">
    <property type="protein sequence ID" value="MBB6558120.1"/>
    <property type="molecule type" value="Genomic_DNA"/>
</dbReference>
<dbReference type="InterPro" id="IPR051016">
    <property type="entry name" value="Diverse_Substrate_AcTransf"/>
</dbReference>
<dbReference type="Pfam" id="PF00583">
    <property type="entry name" value="Acetyltransf_1"/>
    <property type="match status" value="1"/>
</dbReference>
<evidence type="ECO:0000256" key="2">
    <source>
        <dbReference type="ARBA" id="ARBA00023315"/>
    </source>
</evidence>
<dbReference type="CDD" id="cd04301">
    <property type="entry name" value="NAT_SF"/>
    <property type="match status" value="1"/>
</dbReference>
<sequence>MPEPTRIREAGPHDAAQLLAMMRALAVFEGYADAFEVTERDLLERGLACSGADREFGCLVAQAGVNAPLAGYAVWVQTRFTFDLQPTLVLKELWVQPAHRRRGLGEHLFNAVRAQANAIGAARLQWLVLPGNAAAQRMYARCGGRRDTQWEHWELPPEALRRQPG</sequence>
<keyword evidence="1 4" id="KW-0808">Transferase</keyword>
<dbReference type="Proteomes" id="UP000575083">
    <property type="component" value="Unassembled WGS sequence"/>
</dbReference>
<dbReference type="InterPro" id="IPR000182">
    <property type="entry name" value="GNAT_dom"/>
</dbReference>
<keyword evidence="2 4" id="KW-0012">Acyltransferase</keyword>
<gene>
    <name evidence="4" type="ORF">HNP48_000784</name>
</gene>
<protein>
    <submittedName>
        <fullName evidence="4">Diamine N-acetyltransferase</fullName>
        <ecNumber evidence="4">2.3.1.57</ecNumber>
    </submittedName>
</protein>
<dbReference type="RefSeq" id="WP_184855512.1">
    <property type="nucleotide sequence ID" value="NZ_JACHLK010000001.1"/>
</dbReference>
<dbReference type="GO" id="GO:0004145">
    <property type="term" value="F:diamine N-acetyltransferase activity"/>
    <property type="evidence" value="ECO:0007669"/>
    <property type="project" value="UniProtKB-EC"/>
</dbReference>
<evidence type="ECO:0000259" key="3">
    <source>
        <dbReference type="PROSITE" id="PS51186"/>
    </source>
</evidence>
<dbReference type="PANTHER" id="PTHR10545">
    <property type="entry name" value="DIAMINE N-ACETYLTRANSFERASE"/>
    <property type="match status" value="1"/>
</dbReference>
<dbReference type="PROSITE" id="PS51186">
    <property type="entry name" value="GNAT"/>
    <property type="match status" value="1"/>
</dbReference>
<reference evidence="4 5" key="1">
    <citation type="submission" date="2020-08" db="EMBL/GenBank/DDBJ databases">
        <title>Functional genomics of gut bacteria from endangered species of beetles.</title>
        <authorList>
            <person name="Carlos-Shanley C."/>
        </authorList>
    </citation>
    <scope>NUCLEOTIDE SEQUENCE [LARGE SCALE GENOMIC DNA]</scope>
    <source>
        <strain evidence="4 5">S00198</strain>
    </source>
</reference>
<dbReference type="InterPro" id="IPR016181">
    <property type="entry name" value="Acyl_CoA_acyltransferase"/>
</dbReference>
<evidence type="ECO:0000313" key="5">
    <source>
        <dbReference type="Proteomes" id="UP000575083"/>
    </source>
</evidence>
<dbReference type="EC" id="2.3.1.57" evidence="4"/>
<accession>A0A7X0U843</accession>
<comment type="caution">
    <text evidence="4">The sequence shown here is derived from an EMBL/GenBank/DDBJ whole genome shotgun (WGS) entry which is preliminary data.</text>
</comment>
<proteinExistence type="predicted"/>
<keyword evidence="5" id="KW-1185">Reference proteome</keyword>
<evidence type="ECO:0000256" key="1">
    <source>
        <dbReference type="ARBA" id="ARBA00022679"/>
    </source>
</evidence>
<name>A0A7X0U843_9BURK</name>
<dbReference type="AlphaFoldDB" id="A0A7X0U843"/>
<evidence type="ECO:0000313" key="4">
    <source>
        <dbReference type="EMBL" id="MBB6558120.1"/>
    </source>
</evidence>
<feature type="domain" description="N-acetyltransferase" evidence="3">
    <location>
        <begin position="5"/>
        <end position="163"/>
    </location>
</feature>
<organism evidence="4 5">
    <name type="scientific">Acidovorax soli</name>
    <dbReference type="NCBI Taxonomy" id="592050"/>
    <lineage>
        <taxon>Bacteria</taxon>
        <taxon>Pseudomonadati</taxon>
        <taxon>Pseudomonadota</taxon>
        <taxon>Betaproteobacteria</taxon>
        <taxon>Burkholderiales</taxon>
        <taxon>Comamonadaceae</taxon>
        <taxon>Acidovorax</taxon>
    </lineage>
</organism>
<dbReference type="PANTHER" id="PTHR10545:SF29">
    <property type="entry name" value="GH14572P-RELATED"/>
    <property type="match status" value="1"/>
</dbReference>
<dbReference type="SUPFAM" id="SSF55729">
    <property type="entry name" value="Acyl-CoA N-acyltransferases (Nat)"/>
    <property type="match status" value="1"/>
</dbReference>
<dbReference type="Gene3D" id="3.40.630.30">
    <property type="match status" value="1"/>
</dbReference>